<dbReference type="InterPro" id="IPR017158">
    <property type="entry name" value="Tscrpt-reg_CBS-contain_prd"/>
</dbReference>
<dbReference type="PIRSF" id="PIRSF037253">
    <property type="entry name" value="HTH_CBS_prd"/>
    <property type="match status" value="1"/>
</dbReference>
<dbReference type="SUPFAM" id="SSF47413">
    <property type="entry name" value="lambda repressor-like DNA-binding domains"/>
    <property type="match status" value="1"/>
</dbReference>
<dbReference type="Pfam" id="PF00571">
    <property type="entry name" value="CBS"/>
    <property type="match status" value="2"/>
</dbReference>
<dbReference type="SUPFAM" id="SSF54631">
    <property type="entry name" value="CBS-domain pair"/>
    <property type="match status" value="1"/>
</dbReference>
<feature type="domain" description="CBS" evidence="4">
    <location>
        <begin position="70"/>
        <end position="127"/>
    </location>
</feature>
<dbReference type="Gene3D" id="1.10.260.40">
    <property type="entry name" value="lambda repressor-like DNA-binding domains"/>
    <property type="match status" value="1"/>
</dbReference>
<dbReference type="InterPro" id="IPR046342">
    <property type="entry name" value="CBS_dom_sf"/>
</dbReference>
<evidence type="ECO:0000259" key="4">
    <source>
        <dbReference type="PROSITE" id="PS51371"/>
    </source>
</evidence>
<sequence length="179" mass="19083">MELPTPQDLRERRTSLELTQSELADAAGVSQPLIARIEGGDVDPRLSTLRRIVNALEEAAGEVIRATDLMNRTVISVAPDDSVRAAVDRMEAEAYSQLPVLQNGIPVGSISQGDVIHAGENVGNLPVSEIMSESFPTVATDATVDEIRNLLDHYKAVMVTDGGETVGIITEADIAAHLS</sequence>
<dbReference type="Pfam" id="PF01381">
    <property type="entry name" value="HTH_3"/>
    <property type="match status" value="1"/>
</dbReference>
<dbReference type="PANTHER" id="PTHR43080">
    <property type="entry name" value="CBS DOMAIN-CONTAINING PROTEIN CBSX3, MITOCHONDRIAL"/>
    <property type="match status" value="1"/>
</dbReference>
<proteinExistence type="predicted"/>
<reference evidence="5 6" key="1">
    <citation type="submission" date="2017-06" db="EMBL/GenBank/DDBJ databases">
        <authorList>
            <person name="Kim H.J."/>
            <person name="Triplett B.A."/>
        </authorList>
    </citation>
    <scope>NUCLEOTIDE SEQUENCE [LARGE SCALE GENOMIC DNA]</scope>
    <source>
        <strain evidence="5 6">DSM 8800</strain>
    </source>
</reference>
<dbReference type="InterPro" id="IPR001387">
    <property type="entry name" value="Cro/C1-type_HTH"/>
</dbReference>
<dbReference type="EMBL" id="FZNQ01000008">
    <property type="protein sequence ID" value="SNR46894.1"/>
    <property type="molecule type" value="Genomic_DNA"/>
</dbReference>
<dbReference type="Proteomes" id="UP000198397">
    <property type="component" value="Unassembled WGS sequence"/>
</dbReference>
<evidence type="ECO:0000256" key="1">
    <source>
        <dbReference type="ARBA" id="ARBA00023122"/>
    </source>
</evidence>
<dbReference type="PANTHER" id="PTHR43080:SF4">
    <property type="entry name" value="CRO-LIKE PROTEIN"/>
    <property type="match status" value="1"/>
</dbReference>
<dbReference type="SMART" id="SM00116">
    <property type="entry name" value="CBS"/>
    <property type="match status" value="2"/>
</dbReference>
<keyword evidence="6" id="KW-1185">Reference proteome</keyword>
<dbReference type="AlphaFoldDB" id="A0A238WKV9"/>
<dbReference type="InterPro" id="IPR000644">
    <property type="entry name" value="CBS_dom"/>
</dbReference>
<keyword evidence="1 2" id="KW-0129">CBS domain</keyword>
<dbReference type="Gene3D" id="3.10.580.10">
    <property type="entry name" value="CBS-domain"/>
    <property type="match status" value="1"/>
</dbReference>
<protein>
    <submittedName>
        <fullName evidence="5">Transcriptional regulator, XRE family</fullName>
    </submittedName>
</protein>
<accession>A0A238WKV9</accession>
<dbReference type="SMART" id="SM00530">
    <property type="entry name" value="HTH_XRE"/>
    <property type="match status" value="1"/>
</dbReference>
<dbReference type="RefSeq" id="WP_089384763.1">
    <property type="nucleotide sequence ID" value="NZ_FZNQ01000008.1"/>
</dbReference>
<dbReference type="InterPro" id="IPR010982">
    <property type="entry name" value="Lambda_DNA-bd_dom_sf"/>
</dbReference>
<evidence type="ECO:0000313" key="6">
    <source>
        <dbReference type="Proteomes" id="UP000198397"/>
    </source>
</evidence>
<evidence type="ECO:0000313" key="5">
    <source>
        <dbReference type="EMBL" id="SNR46894.1"/>
    </source>
</evidence>
<dbReference type="OrthoDB" id="30763at2157"/>
<evidence type="ECO:0000259" key="3">
    <source>
        <dbReference type="PROSITE" id="PS50943"/>
    </source>
</evidence>
<evidence type="ECO:0000256" key="2">
    <source>
        <dbReference type="PROSITE-ProRule" id="PRU00703"/>
    </source>
</evidence>
<feature type="domain" description="HTH cro/C1-type" evidence="3">
    <location>
        <begin position="9"/>
        <end position="63"/>
    </location>
</feature>
<dbReference type="InterPro" id="IPR051257">
    <property type="entry name" value="Diverse_CBS-Domain"/>
</dbReference>
<name>A0A238WKV9_HALVU</name>
<dbReference type="CDD" id="cd00093">
    <property type="entry name" value="HTH_XRE"/>
    <property type="match status" value="1"/>
</dbReference>
<dbReference type="PROSITE" id="PS50943">
    <property type="entry name" value="HTH_CROC1"/>
    <property type="match status" value="1"/>
</dbReference>
<gene>
    <name evidence="5" type="ORF">SAMN06264855_10886</name>
</gene>
<organism evidence="5 6">
    <name type="scientific">Halorubrum vacuolatum</name>
    <name type="common">Natronobacterium vacuolatum</name>
    <dbReference type="NCBI Taxonomy" id="63740"/>
    <lineage>
        <taxon>Archaea</taxon>
        <taxon>Methanobacteriati</taxon>
        <taxon>Methanobacteriota</taxon>
        <taxon>Stenosarchaea group</taxon>
        <taxon>Halobacteria</taxon>
        <taxon>Halobacteriales</taxon>
        <taxon>Haloferacaceae</taxon>
        <taxon>Halorubrum</taxon>
    </lineage>
</organism>
<dbReference type="GO" id="GO:0003677">
    <property type="term" value="F:DNA binding"/>
    <property type="evidence" value="ECO:0007669"/>
    <property type="project" value="InterPro"/>
</dbReference>
<dbReference type="PROSITE" id="PS51371">
    <property type="entry name" value="CBS"/>
    <property type="match status" value="1"/>
</dbReference>